<comment type="caution">
    <text evidence="1">The sequence shown here is derived from an EMBL/GenBank/DDBJ whole genome shotgun (WGS) entry which is preliminary data.</text>
</comment>
<gene>
    <name evidence="1" type="ORF">BpHYR1_012639</name>
</gene>
<evidence type="ECO:0000313" key="2">
    <source>
        <dbReference type="Proteomes" id="UP000276133"/>
    </source>
</evidence>
<evidence type="ECO:0000313" key="1">
    <source>
        <dbReference type="EMBL" id="RNA39564.1"/>
    </source>
</evidence>
<keyword evidence="2" id="KW-1185">Reference proteome</keyword>
<organism evidence="1 2">
    <name type="scientific">Brachionus plicatilis</name>
    <name type="common">Marine rotifer</name>
    <name type="synonym">Brachionus muelleri</name>
    <dbReference type="NCBI Taxonomy" id="10195"/>
    <lineage>
        <taxon>Eukaryota</taxon>
        <taxon>Metazoa</taxon>
        <taxon>Spiralia</taxon>
        <taxon>Gnathifera</taxon>
        <taxon>Rotifera</taxon>
        <taxon>Eurotatoria</taxon>
        <taxon>Monogononta</taxon>
        <taxon>Pseudotrocha</taxon>
        <taxon>Ploima</taxon>
        <taxon>Brachionidae</taxon>
        <taxon>Brachionus</taxon>
    </lineage>
</organism>
<accession>A0A3M7SUS1</accession>
<proteinExistence type="predicted"/>
<protein>
    <submittedName>
        <fullName evidence="1">Uncharacterized protein</fullName>
    </submittedName>
</protein>
<dbReference type="EMBL" id="REGN01000739">
    <property type="protein sequence ID" value="RNA39564.1"/>
    <property type="molecule type" value="Genomic_DNA"/>
</dbReference>
<sequence>MKYVSVKIFKVEVVDNQNTNGISQNLFSFQILYLIQNIFSASNQLMGHEIDFLLFFLFARFF</sequence>
<name>A0A3M7SUS1_BRAPC</name>
<dbReference type="Proteomes" id="UP000276133">
    <property type="component" value="Unassembled WGS sequence"/>
</dbReference>
<dbReference type="AlphaFoldDB" id="A0A3M7SUS1"/>
<reference evidence="1 2" key="1">
    <citation type="journal article" date="2018" name="Sci. Rep.">
        <title>Genomic signatures of local adaptation to the degree of environmental predictability in rotifers.</title>
        <authorList>
            <person name="Franch-Gras L."/>
            <person name="Hahn C."/>
            <person name="Garcia-Roger E.M."/>
            <person name="Carmona M.J."/>
            <person name="Serra M."/>
            <person name="Gomez A."/>
        </authorList>
    </citation>
    <scope>NUCLEOTIDE SEQUENCE [LARGE SCALE GENOMIC DNA]</scope>
    <source>
        <strain evidence="1">HYR1</strain>
    </source>
</reference>